<protein>
    <recommendedName>
        <fullName evidence="3">MarR family transcriptional regulator</fullName>
    </recommendedName>
</protein>
<proteinExistence type="predicted"/>
<dbReference type="Gene3D" id="1.10.10.10">
    <property type="entry name" value="Winged helix-like DNA-binding domain superfamily/Winged helix DNA-binding domain"/>
    <property type="match status" value="1"/>
</dbReference>
<organism evidence="1 2">
    <name type="scientific">Niabella ginsengisoli</name>
    <dbReference type="NCBI Taxonomy" id="522298"/>
    <lineage>
        <taxon>Bacteria</taxon>
        <taxon>Pseudomonadati</taxon>
        <taxon>Bacteroidota</taxon>
        <taxon>Chitinophagia</taxon>
        <taxon>Chitinophagales</taxon>
        <taxon>Chitinophagaceae</taxon>
        <taxon>Niabella</taxon>
    </lineage>
</organism>
<evidence type="ECO:0000313" key="2">
    <source>
        <dbReference type="Proteomes" id="UP001202248"/>
    </source>
</evidence>
<accession>A0ABS9SMA4</accession>
<evidence type="ECO:0008006" key="3">
    <source>
        <dbReference type="Google" id="ProtNLM"/>
    </source>
</evidence>
<evidence type="ECO:0000313" key="1">
    <source>
        <dbReference type="EMBL" id="MCH5599519.1"/>
    </source>
</evidence>
<name>A0ABS9SMA4_9BACT</name>
<sequence>MTIEEEIQQSKFSSAYEKLALNLLYSTRWLEAYLKTRFSEHGLTMQQYNILRILRGSRAGTAFYASNKSTNDR</sequence>
<comment type="caution">
    <text evidence="1">The sequence shown here is derived from an EMBL/GenBank/DDBJ whole genome shotgun (WGS) entry which is preliminary data.</text>
</comment>
<dbReference type="RefSeq" id="WP_240831564.1">
    <property type="nucleotide sequence ID" value="NZ_JAKWBL010000004.1"/>
</dbReference>
<dbReference type="Proteomes" id="UP001202248">
    <property type="component" value="Unassembled WGS sequence"/>
</dbReference>
<dbReference type="EMBL" id="JAKWBL010000004">
    <property type="protein sequence ID" value="MCH5599519.1"/>
    <property type="molecule type" value="Genomic_DNA"/>
</dbReference>
<reference evidence="1 2" key="1">
    <citation type="submission" date="2022-02" db="EMBL/GenBank/DDBJ databases">
        <authorList>
            <person name="Min J."/>
        </authorList>
    </citation>
    <scope>NUCLEOTIDE SEQUENCE [LARGE SCALE GENOMIC DNA]</scope>
    <source>
        <strain evidence="1 2">GR10-1</strain>
    </source>
</reference>
<dbReference type="InterPro" id="IPR036388">
    <property type="entry name" value="WH-like_DNA-bd_sf"/>
</dbReference>
<keyword evidence="2" id="KW-1185">Reference proteome</keyword>
<gene>
    <name evidence="1" type="ORF">MKP09_17225</name>
</gene>